<evidence type="ECO:0000313" key="2">
    <source>
        <dbReference type="Proteomes" id="UP000077339"/>
    </source>
</evidence>
<comment type="caution">
    <text evidence="1">The sequence shown here is derived from an EMBL/GenBank/DDBJ whole genome shotgun (WGS) entry which is preliminary data.</text>
</comment>
<protein>
    <recommendedName>
        <fullName evidence="3">Glycosyltransferase 2-like domain-containing protein</fullName>
    </recommendedName>
</protein>
<dbReference type="Proteomes" id="UP000077339">
    <property type="component" value="Unassembled WGS sequence"/>
</dbReference>
<keyword evidence="2" id="KW-1185">Reference proteome</keyword>
<reference evidence="1 2" key="1">
    <citation type="submission" date="2014-02" db="EMBL/GenBank/DDBJ databases">
        <title>Kosmotoga genome sequencing.</title>
        <authorList>
            <person name="Pollo S.M."/>
            <person name="Charchuk R."/>
            <person name="Nesbo C.L."/>
        </authorList>
    </citation>
    <scope>NUCLEOTIDE SEQUENCE [LARGE SCALE GENOMIC DNA]</scope>
    <source>
        <strain evidence="1 2">S304</strain>
    </source>
</reference>
<evidence type="ECO:0000313" key="1">
    <source>
        <dbReference type="EMBL" id="OAA27955.1"/>
    </source>
</evidence>
<dbReference type="AlphaFoldDB" id="A0A176JWA8"/>
<dbReference type="InterPro" id="IPR029044">
    <property type="entry name" value="Nucleotide-diphossugar_trans"/>
</dbReference>
<proteinExistence type="predicted"/>
<dbReference type="STRING" id="1453497.AT15_04930"/>
<name>A0A176JWA8_9BACT</name>
<sequence length="389" mass="45859">MEAIQIKKCVVIPTYWGPADGSEEIVFDHPTPLNSKGTLARLLNNLLEFEEIKRGEIPVRIVGIANRKDLRDKVEDLLESYLEGYSNKMELKLCSYSWLNNLKNKLDEKGIHSFFPIEPDSYSQIRNLCLLAALETKSDIGIFLDDDELLTDKNYFDKSEEGMYSIAEDNGTILGKAGYYKEDKQDFSKFWELKWWPKTAVFNETFERLIREKPRFKATMVALGGNMVISKDVMKSVCFDPYVNRGEDMDYVFNARMFGYRFYFDPELFIEHYPPEKKTPDWKKAREDIYRFLYLREKYRGHLQSEKVQKIAFEEFLPYPGVFMQDDLEDRIIEHSRMMAMRYLSENDKEAFSACMENAKIPFLYKKNADIISDFLKTTNSWREITQNI</sequence>
<dbReference type="OrthoDB" id="40941at2"/>
<dbReference type="SUPFAM" id="SSF53448">
    <property type="entry name" value="Nucleotide-diphospho-sugar transferases"/>
    <property type="match status" value="1"/>
</dbReference>
<organism evidence="1 2">
    <name type="scientific">Kosmotoga arenicorallina S304</name>
    <dbReference type="NCBI Taxonomy" id="1453497"/>
    <lineage>
        <taxon>Bacteria</taxon>
        <taxon>Thermotogati</taxon>
        <taxon>Thermotogota</taxon>
        <taxon>Thermotogae</taxon>
        <taxon>Kosmotogales</taxon>
        <taxon>Kosmotogaceae</taxon>
        <taxon>Kosmotoga</taxon>
    </lineage>
</organism>
<dbReference type="RefSeq" id="WP_068348845.1">
    <property type="nucleotide sequence ID" value="NZ_JFHK01000025.1"/>
</dbReference>
<gene>
    <name evidence="1" type="ORF">AT15_04930</name>
</gene>
<evidence type="ECO:0008006" key="3">
    <source>
        <dbReference type="Google" id="ProtNLM"/>
    </source>
</evidence>
<dbReference type="EMBL" id="JFHK01000025">
    <property type="protein sequence ID" value="OAA27955.1"/>
    <property type="molecule type" value="Genomic_DNA"/>
</dbReference>
<dbReference type="PATRIC" id="fig|1453497.3.peg.976"/>
<dbReference type="Gene3D" id="3.90.550.10">
    <property type="entry name" value="Spore Coat Polysaccharide Biosynthesis Protein SpsA, Chain A"/>
    <property type="match status" value="1"/>
</dbReference>
<accession>A0A176JWA8</accession>